<evidence type="ECO:0000259" key="3">
    <source>
        <dbReference type="PROSITE" id="PS50835"/>
    </source>
</evidence>
<accession>A0A4D9DXF1</accession>
<dbReference type="PANTHER" id="PTHR15193">
    <property type="entry name" value="CD83 ANTIGEN"/>
    <property type="match status" value="1"/>
</dbReference>
<dbReference type="Gene3D" id="2.60.40.10">
    <property type="entry name" value="Immunoglobulins"/>
    <property type="match status" value="1"/>
</dbReference>
<dbReference type="InterPro" id="IPR003599">
    <property type="entry name" value="Ig_sub"/>
</dbReference>
<feature type="transmembrane region" description="Helical" evidence="1">
    <location>
        <begin position="164"/>
        <end position="193"/>
    </location>
</feature>
<dbReference type="OrthoDB" id="9422899at2759"/>
<evidence type="ECO:0000313" key="5">
    <source>
        <dbReference type="Proteomes" id="UP000297703"/>
    </source>
</evidence>
<keyword evidence="5" id="KW-1185">Reference proteome</keyword>
<keyword evidence="1" id="KW-1133">Transmembrane helix</keyword>
<dbReference type="EMBL" id="QXTE01000198">
    <property type="protein sequence ID" value="TFK02169.1"/>
    <property type="molecule type" value="Genomic_DNA"/>
</dbReference>
<feature type="domain" description="Ig-like" evidence="3">
    <location>
        <begin position="16"/>
        <end position="107"/>
    </location>
</feature>
<keyword evidence="1" id="KW-0472">Membrane</keyword>
<dbReference type="Proteomes" id="UP000297703">
    <property type="component" value="Unassembled WGS sequence"/>
</dbReference>
<proteinExistence type="predicted"/>
<dbReference type="InterPro" id="IPR013106">
    <property type="entry name" value="Ig_V-set"/>
</dbReference>
<protein>
    <submittedName>
        <fullName evidence="4">CD83 antigen</fullName>
    </submittedName>
</protein>
<dbReference type="InterPro" id="IPR007110">
    <property type="entry name" value="Ig-like_dom"/>
</dbReference>
<dbReference type="Pfam" id="PF07686">
    <property type="entry name" value="V-set"/>
    <property type="match status" value="1"/>
</dbReference>
<dbReference type="AlphaFoldDB" id="A0A4D9DXF1"/>
<reference evidence="4 5" key="2">
    <citation type="submission" date="2019-04" db="EMBL/GenBank/DDBJ databases">
        <title>The genome sequence of big-headed turtle.</title>
        <authorList>
            <person name="Gong S."/>
        </authorList>
    </citation>
    <scope>NUCLEOTIDE SEQUENCE [LARGE SCALE GENOMIC DNA]</scope>
    <source>
        <strain evidence="4">DO16091913</strain>
        <tissue evidence="4">Muscle</tissue>
    </source>
</reference>
<evidence type="ECO:0000256" key="1">
    <source>
        <dbReference type="SAM" id="Phobius"/>
    </source>
</evidence>
<feature type="signal peptide" evidence="2">
    <location>
        <begin position="1"/>
        <end position="22"/>
    </location>
</feature>
<name>A0A4D9DXF1_9SAUR</name>
<keyword evidence="1" id="KW-0812">Transmembrane</keyword>
<gene>
    <name evidence="4" type="ORF">DR999_PMT15446</name>
</gene>
<dbReference type="PANTHER" id="PTHR15193:SF1">
    <property type="entry name" value="CD83 ANTIGEN"/>
    <property type="match status" value="1"/>
</dbReference>
<dbReference type="SMART" id="SM00409">
    <property type="entry name" value="IG"/>
    <property type="match status" value="1"/>
</dbReference>
<keyword evidence="2" id="KW-0732">Signal</keyword>
<feature type="chain" id="PRO_5020037001" evidence="2">
    <location>
        <begin position="23"/>
        <end position="205"/>
    </location>
</feature>
<dbReference type="InterPro" id="IPR013783">
    <property type="entry name" value="Ig-like_fold"/>
</dbReference>
<organism evidence="4 5">
    <name type="scientific">Platysternon megacephalum</name>
    <name type="common">big-headed turtle</name>
    <dbReference type="NCBI Taxonomy" id="55544"/>
    <lineage>
        <taxon>Eukaryota</taxon>
        <taxon>Metazoa</taxon>
        <taxon>Chordata</taxon>
        <taxon>Craniata</taxon>
        <taxon>Vertebrata</taxon>
        <taxon>Euteleostomi</taxon>
        <taxon>Archelosauria</taxon>
        <taxon>Testudinata</taxon>
        <taxon>Testudines</taxon>
        <taxon>Cryptodira</taxon>
        <taxon>Durocryptodira</taxon>
        <taxon>Testudinoidea</taxon>
        <taxon>Platysternidae</taxon>
        <taxon>Platysternon</taxon>
    </lineage>
</organism>
<dbReference type="PROSITE" id="PS50835">
    <property type="entry name" value="IG_LIKE"/>
    <property type="match status" value="1"/>
</dbReference>
<evidence type="ECO:0000313" key="4">
    <source>
        <dbReference type="EMBL" id="TFK02169.1"/>
    </source>
</evidence>
<comment type="caution">
    <text evidence="4">The sequence shown here is derived from an EMBL/GenBank/DDBJ whole genome shotgun (WGS) entry which is preliminary data.</text>
</comment>
<evidence type="ECO:0000256" key="2">
    <source>
        <dbReference type="SAM" id="SignalP"/>
    </source>
</evidence>
<sequence length="205" mass="22307">MEILHLALCCLWLLLQRTAVAAGSIRVQCGETAILPCPTAAGGMHNYWAIGWYKVANESHETGLIRRHENSTHVYSGTQREFLMDVQQSLVIPEVQPEDSGAYRCSLWARVGHFNQQADIILQVSECSTLQSVTLPRGTLLLDSEQGSSVSPNSTCCWGKPVPVLATVLGLLALNLGKGLLSLAFALVVVIILKGKRREKVGESL</sequence>
<dbReference type="SUPFAM" id="SSF48726">
    <property type="entry name" value="Immunoglobulin"/>
    <property type="match status" value="1"/>
</dbReference>
<reference evidence="4 5" key="1">
    <citation type="submission" date="2019-04" db="EMBL/GenBank/DDBJ databases">
        <title>Draft genome of the big-headed turtle Platysternon megacephalum.</title>
        <authorList>
            <person name="Gong S."/>
        </authorList>
    </citation>
    <scope>NUCLEOTIDE SEQUENCE [LARGE SCALE GENOMIC DNA]</scope>
    <source>
        <strain evidence="4">DO16091913</strain>
        <tissue evidence="4">Muscle</tissue>
    </source>
</reference>
<dbReference type="InterPro" id="IPR036179">
    <property type="entry name" value="Ig-like_dom_sf"/>
</dbReference>